<reference evidence="3 4" key="1">
    <citation type="submission" date="2024-10" db="EMBL/GenBank/DDBJ databases">
        <title>Updated reference genomes for cyclostephanoid diatoms.</title>
        <authorList>
            <person name="Roberts W.R."/>
            <person name="Alverson A.J."/>
        </authorList>
    </citation>
    <scope>NUCLEOTIDE SEQUENCE [LARGE SCALE GENOMIC DNA]</scope>
    <source>
        <strain evidence="3 4">AJA010-31</strain>
    </source>
</reference>
<evidence type="ECO:0000259" key="2">
    <source>
        <dbReference type="PROSITE" id="PS50206"/>
    </source>
</evidence>
<gene>
    <name evidence="3" type="ORF">ACHAWO_012225</name>
</gene>
<feature type="region of interest" description="Disordered" evidence="1">
    <location>
        <begin position="194"/>
        <end position="228"/>
    </location>
</feature>
<dbReference type="InterPro" id="IPR036873">
    <property type="entry name" value="Rhodanese-like_dom_sf"/>
</dbReference>
<feature type="compositionally biased region" description="Polar residues" evidence="1">
    <location>
        <begin position="213"/>
        <end position="222"/>
    </location>
</feature>
<name>A0ABD3MTE7_9STRA</name>
<dbReference type="AlphaFoldDB" id="A0ABD3MTE7"/>
<dbReference type="InterPro" id="IPR020936">
    <property type="entry name" value="TrhO"/>
</dbReference>
<dbReference type="PROSITE" id="PS50206">
    <property type="entry name" value="RHODANESE_3"/>
    <property type="match status" value="1"/>
</dbReference>
<dbReference type="Pfam" id="PF17773">
    <property type="entry name" value="UPF0176_N"/>
    <property type="match status" value="1"/>
</dbReference>
<dbReference type="PANTHER" id="PTHR43268:SF3">
    <property type="entry name" value="RHODANESE-LIKE DOMAIN-CONTAINING PROTEIN 7-RELATED"/>
    <property type="match status" value="1"/>
</dbReference>
<evidence type="ECO:0000313" key="4">
    <source>
        <dbReference type="Proteomes" id="UP001530400"/>
    </source>
</evidence>
<evidence type="ECO:0000256" key="1">
    <source>
        <dbReference type="SAM" id="MobiDB-lite"/>
    </source>
</evidence>
<dbReference type="EMBL" id="JALLPJ020001388">
    <property type="protein sequence ID" value="KAL3766223.1"/>
    <property type="molecule type" value="Genomic_DNA"/>
</dbReference>
<dbReference type="PANTHER" id="PTHR43268">
    <property type="entry name" value="THIOSULFATE SULFURTRANSFERASE/RHODANESE-LIKE DOMAIN-CONTAINING PROTEIN 2"/>
    <property type="match status" value="1"/>
</dbReference>
<comment type="caution">
    <text evidence="3">The sequence shown here is derived from an EMBL/GenBank/DDBJ whole genome shotgun (WGS) entry which is preliminary data.</text>
</comment>
<dbReference type="SMART" id="SM00450">
    <property type="entry name" value="RHOD"/>
    <property type="match status" value="1"/>
</dbReference>
<dbReference type="SUPFAM" id="SSF52821">
    <property type="entry name" value="Rhodanese/Cell cycle control phosphatase"/>
    <property type="match status" value="1"/>
</dbReference>
<dbReference type="InterPro" id="IPR040503">
    <property type="entry name" value="TRHO_N"/>
</dbReference>
<dbReference type="Gene3D" id="3.40.250.10">
    <property type="entry name" value="Rhodanese-like domain"/>
    <property type="match status" value="1"/>
</dbReference>
<organism evidence="3 4">
    <name type="scientific">Cyclotella atomus</name>
    <dbReference type="NCBI Taxonomy" id="382360"/>
    <lineage>
        <taxon>Eukaryota</taxon>
        <taxon>Sar</taxon>
        <taxon>Stramenopiles</taxon>
        <taxon>Ochrophyta</taxon>
        <taxon>Bacillariophyta</taxon>
        <taxon>Coscinodiscophyceae</taxon>
        <taxon>Thalassiosirophycidae</taxon>
        <taxon>Stephanodiscales</taxon>
        <taxon>Stephanodiscaceae</taxon>
        <taxon>Cyclotella</taxon>
    </lineage>
</organism>
<feature type="domain" description="Rhodanese" evidence="2">
    <location>
        <begin position="242"/>
        <end position="377"/>
    </location>
</feature>
<proteinExistence type="predicted"/>
<dbReference type="Gene3D" id="3.30.70.100">
    <property type="match status" value="1"/>
</dbReference>
<accession>A0ABD3MTE7</accession>
<dbReference type="InterPro" id="IPR001763">
    <property type="entry name" value="Rhodanese-like_dom"/>
</dbReference>
<keyword evidence="4" id="KW-1185">Reference proteome</keyword>
<dbReference type="Proteomes" id="UP001530400">
    <property type="component" value="Unassembled WGS sequence"/>
</dbReference>
<protein>
    <recommendedName>
        <fullName evidence="2">Rhodanese domain-containing protein</fullName>
    </recommendedName>
</protein>
<sequence>MTDQSQSPPSEYRILALYRFLPLVTDSEASTVDQNSSDAPSHPERHPILKKLSTDLYDALRPLQVRGTLLLAPEGINGTICYPCISTCDSAHDGAAGEINGDNDPVYQYLKTHPLFGGEELRTRLSVWKDYFNEEDCRSDIELDEAQQKIQELKQPQQAFQRLKIKVKAEIVTMGLGRPLFRDGRVADDHQNYQNKHNNQQTSDSGAADNKPATRQQHNQKCNPLLTKGQYLSPKSWDEAVKDPEVLVIDTRNTYEIDIGTFDGAVDPKTKHFSEFPQYLEKLAGEFDWSAYHNKSGASSICDTEKQEELTNDADAAKGIEKKKPPKAIAMFCTGGIRCEKATSYALQSNLFPEGMPIYHLEGGILAYLDYAAKEKSAQNTDAAECDKESRDHKSTFHGECFVFDKRVAVTEGLQPSKNYIPCYGCRGPMDRRLLLDNNCGDKRKSAEVPPSKYIVLMEGVPNLPELKYDSETKAWYLPGLTCPRCHDGTTRESLERFAQRKEQMEICKREGKEHFRDGKADTTCT</sequence>
<evidence type="ECO:0000313" key="3">
    <source>
        <dbReference type="EMBL" id="KAL3766223.1"/>
    </source>
</evidence>